<dbReference type="PANTHER" id="PTHR33991:SF1">
    <property type="entry name" value="DNA REPAIR PROTEIN RECO"/>
    <property type="match status" value="1"/>
</dbReference>
<dbReference type="HOGENOM" id="CLU_087596_1_0_10"/>
<dbReference type="SUPFAM" id="SSF50249">
    <property type="entry name" value="Nucleic acid-binding proteins"/>
    <property type="match status" value="1"/>
</dbReference>
<dbReference type="OrthoDB" id="9789152at2"/>
<proteinExistence type="inferred from homology"/>
<reference evidence="6 7" key="1">
    <citation type="journal article" date="2011" name="Stand. Genomic Sci.">
        <title>Complete genome sequence of Haliscomenobacter hydrossis type strain (O).</title>
        <authorList>
            <consortium name="US DOE Joint Genome Institute (JGI-PGF)"/>
            <person name="Daligault H."/>
            <person name="Lapidus A."/>
            <person name="Zeytun A."/>
            <person name="Nolan M."/>
            <person name="Lucas S."/>
            <person name="Del Rio T.G."/>
            <person name="Tice H."/>
            <person name="Cheng J.F."/>
            <person name="Tapia R."/>
            <person name="Han C."/>
            <person name="Goodwin L."/>
            <person name="Pitluck S."/>
            <person name="Liolios K."/>
            <person name="Pagani I."/>
            <person name="Ivanova N."/>
            <person name="Huntemann M."/>
            <person name="Mavromatis K."/>
            <person name="Mikhailova N."/>
            <person name="Pati A."/>
            <person name="Chen A."/>
            <person name="Palaniappan K."/>
            <person name="Land M."/>
            <person name="Hauser L."/>
            <person name="Brambilla E.M."/>
            <person name="Rohde M."/>
            <person name="Verbarg S."/>
            <person name="Goker M."/>
            <person name="Bristow J."/>
            <person name="Eisen J.A."/>
            <person name="Markowitz V."/>
            <person name="Hugenholtz P."/>
            <person name="Kyrpides N.C."/>
            <person name="Klenk H.P."/>
            <person name="Woyke T."/>
        </authorList>
    </citation>
    <scope>NUCLEOTIDE SEQUENCE [LARGE SCALE GENOMIC DNA]</scope>
    <source>
        <strain evidence="7">ATCC 27775 / DSM 1100 / LMG 10767 / O</strain>
    </source>
</reference>
<name>F4KYV2_HALH1</name>
<evidence type="ECO:0000259" key="5">
    <source>
        <dbReference type="Pfam" id="PF11967"/>
    </source>
</evidence>
<keyword evidence="2 4" id="KW-0233">DNA recombination</keyword>
<evidence type="ECO:0000256" key="3">
    <source>
        <dbReference type="ARBA" id="ARBA00023204"/>
    </source>
</evidence>
<accession>F4KYV2</accession>
<dbReference type="KEGG" id="hhy:Halhy_3642"/>
<dbReference type="AlphaFoldDB" id="F4KYV2"/>
<sequence>MLIETRGIVFRTVKYSESSLIVDIYTEAKGLQSYFVNGVRSQKSRQNASIFQVMTLVDLVAGVREDRGLNRIKEIKSAFVYRAIPFDVRKSAVGTFITEVARKTIREAEAHPALFAFLYNTFLFLDQTQYPVANAHLHFLVEMSGFLGFMPGGDLSADTPVFDLQEGVFADTLPSAGYCLDFELSKAFYALLQTNYADCHNLRLANGQRRQLLNKLLDYYRLHLEHLPEIHSHQILQEVLG</sequence>
<evidence type="ECO:0000256" key="1">
    <source>
        <dbReference type="ARBA" id="ARBA00022763"/>
    </source>
</evidence>
<evidence type="ECO:0000256" key="2">
    <source>
        <dbReference type="ARBA" id="ARBA00023172"/>
    </source>
</evidence>
<dbReference type="Pfam" id="PF11967">
    <property type="entry name" value="RecO_N"/>
    <property type="match status" value="1"/>
</dbReference>
<dbReference type="RefSeq" id="WP_013766033.1">
    <property type="nucleotide sequence ID" value="NC_015510.1"/>
</dbReference>
<evidence type="ECO:0000256" key="4">
    <source>
        <dbReference type="HAMAP-Rule" id="MF_00201"/>
    </source>
</evidence>
<reference key="2">
    <citation type="submission" date="2011-04" db="EMBL/GenBank/DDBJ databases">
        <title>Complete sequence of chromosome of Haliscomenobacter hydrossis DSM 1100.</title>
        <authorList>
            <consortium name="US DOE Joint Genome Institute (JGI-PGF)"/>
            <person name="Lucas S."/>
            <person name="Han J."/>
            <person name="Lapidus A."/>
            <person name="Bruce D."/>
            <person name="Goodwin L."/>
            <person name="Pitluck S."/>
            <person name="Peters L."/>
            <person name="Kyrpides N."/>
            <person name="Mavromatis K."/>
            <person name="Ivanova N."/>
            <person name="Ovchinnikova G."/>
            <person name="Pagani I."/>
            <person name="Daligault H."/>
            <person name="Detter J.C."/>
            <person name="Han C."/>
            <person name="Land M."/>
            <person name="Hauser L."/>
            <person name="Markowitz V."/>
            <person name="Cheng J.-F."/>
            <person name="Hugenholtz P."/>
            <person name="Woyke T."/>
            <person name="Wu D."/>
            <person name="Verbarg S."/>
            <person name="Frueling A."/>
            <person name="Brambilla E."/>
            <person name="Klenk H.-P."/>
            <person name="Eisen J.A."/>
        </authorList>
    </citation>
    <scope>NUCLEOTIDE SEQUENCE</scope>
    <source>
        <strain>DSM 1100</strain>
    </source>
</reference>
<gene>
    <name evidence="4" type="primary">recO</name>
    <name evidence="6" type="ordered locus">Halhy_3642</name>
</gene>
<dbReference type="HAMAP" id="MF_00201">
    <property type="entry name" value="RecO"/>
    <property type="match status" value="1"/>
</dbReference>
<evidence type="ECO:0000313" key="7">
    <source>
        <dbReference type="Proteomes" id="UP000008461"/>
    </source>
</evidence>
<dbReference type="eggNOG" id="COG1381">
    <property type="taxonomic scope" value="Bacteria"/>
</dbReference>
<dbReference type="STRING" id="760192.Halhy_3642"/>
<protein>
    <recommendedName>
        <fullName evidence="4">DNA repair protein RecO</fullName>
    </recommendedName>
    <alternativeName>
        <fullName evidence="4">Recombination protein O</fullName>
    </alternativeName>
</protein>
<organism evidence="6 7">
    <name type="scientific">Haliscomenobacter hydrossis (strain ATCC 27775 / DSM 1100 / LMG 10767 / O)</name>
    <dbReference type="NCBI Taxonomy" id="760192"/>
    <lineage>
        <taxon>Bacteria</taxon>
        <taxon>Pseudomonadati</taxon>
        <taxon>Bacteroidota</taxon>
        <taxon>Saprospiria</taxon>
        <taxon>Saprospirales</taxon>
        <taxon>Haliscomenobacteraceae</taxon>
        <taxon>Haliscomenobacter</taxon>
    </lineage>
</organism>
<dbReference type="EMBL" id="CP002691">
    <property type="protein sequence ID" value="AEE51494.1"/>
    <property type="molecule type" value="Genomic_DNA"/>
</dbReference>
<dbReference type="GO" id="GO:0006310">
    <property type="term" value="P:DNA recombination"/>
    <property type="evidence" value="ECO:0007669"/>
    <property type="project" value="UniProtKB-UniRule"/>
</dbReference>
<dbReference type="PANTHER" id="PTHR33991">
    <property type="entry name" value="DNA REPAIR PROTEIN RECO"/>
    <property type="match status" value="1"/>
</dbReference>
<keyword evidence="1 4" id="KW-0227">DNA damage</keyword>
<keyword evidence="7" id="KW-1185">Reference proteome</keyword>
<dbReference type="InterPro" id="IPR022572">
    <property type="entry name" value="DNA_rep/recomb_RecO_N"/>
</dbReference>
<feature type="domain" description="DNA replication/recombination mediator RecO N-terminal" evidence="5">
    <location>
        <begin position="1"/>
        <end position="77"/>
    </location>
</feature>
<dbReference type="Gene3D" id="2.40.50.140">
    <property type="entry name" value="Nucleic acid-binding proteins"/>
    <property type="match status" value="1"/>
</dbReference>
<dbReference type="SUPFAM" id="SSF57863">
    <property type="entry name" value="ArfGap/RecO-like zinc finger"/>
    <property type="match status" value="1"/>
</dbReference>
<dbReference type="GO" id="GO:0043590">
    <property type="term" value="C:bacterial nucleoid"/>
    <property type="evidence" value="ECO:0007669"/>
    <property type="project" value="TreeGrafter"/>
</dbReference>
<keyword evidence="3 4" id="KW-0234">DNA repair</keyword>
<dbReference type="InterPro" id="IPR003717">
    <property type="entry name" value="RecO"/>
</dbReference>
<comment type="similarity">
    <text evidence="4">Belongs to the RecO family.</text>
</comment>
<dbReference type="Pfam" id="PF02565">
    <property type="entry name" value="RecO_C"/>
    <property type="match status" value="1"/>
</dbReference>
<dbReference type="Proteomes" id="UP000008461">
    <property type="component" value="Chromosome"/>
</dbReference>
<dbReference type="InterPro" id="IPR037278">
    <property type="entry name" value="ARFGAP/RecO"/>
</dbReference>
<dbReference type="InterPro" id="IPR012340">
    <property type="entry name" value="NA-bd_OB-fold"/>
</dbReference>
<dbReference type="GO" id="GO:0006302">
    <property type="term" value="P:double-strand break repair"/>
    <property type="evidence" value="ECO:0007669"/>
    <property type="project" value="TreeGrafter"/>
</dbReference>
<dbReference type="NCBIfam" id="TIGR00613">
    <property type="entry name" value="reco"/>
    <property type="match status" value="1"/>
</dbReference>
<comment type="function">
    <text evidence="4">Involved in DNA repair and RecF pathway recombination.</text>
</comment>
<evidence type="ECO:0000313" key="6">
    <source>
        <dbReference type="EMBL" id="AEE51494.1"/>
    </source>
</evidence>